<dbReference type="Proteomes" id="UP000007796">
    <property type="component" value="Unassembled WGS sequence"/>
</dbReference>
<dbReference type="HOGENOM" id="CLU_512931_0_0_1"/>
<dbReference type="STRING" id="655863.F0XH75"/>
<name>F0XH75_GROCL</name>
<accession>F0XH75</accession>
<evidence type="ECO:0000313" key="1">
    <source>
        <dbReference type="EMBL" id="EFX03053.1"/>
    </source>
</evidence>
<protein>
    <recommendedName>
        <fullName evidence="3">Tetratricopeptide repeat domain containing protein</fullName>
    </recommendedName>
</protein>
<organism evidence="2">
    <name type="scientific">Grosmannia clavigera (strain kw1407 / UAMH 11150)</name>
    <name type="common">Blue stain fungus</name>
    <name type="synonym">Graphiocladiella clavigera</name>
    <dbReference type="NCBI Taxonomy" id="655863"/>
    <lineage>
        <taxon>Eukaryota</taxon>
        <taxon>Fungi</taxon>
        <taxon>Dikarya</taxon>
        <taxon>Ascomycota</taxon>
        <taxon>Pezizomycotina</taxon>
        <taxon>Sordariomycetes</taxon>
        <taxon>Sordariomycetidae</taxon>
        <taxon>Ophiostomatales</taxon>
        <taxon>Ophiostomataceae</taxon>
        <taxon>Leptographium</taxon>
    </lineage>
</organism>
<dbReference type="InterPro" id="IPR011990">
    <property type="entry name" value="TPR-like_helical_dom_sf"/>
</dbReference>
<dbReference type="GeneID" id="25976031"/>
<keyword evidence="2" id="KW-1185">Reference proteome</keyword>
<gene>
    <name evidence="1" type="ORF">CMQ_2982</name>
</gene>
<dbReference type="RefSeq" id="XP_014172535.1">
    <property type="nucleotide sequence ID" value="XM_014317060.1"/>
</dbReference>
<dbReference type="OrthoDB" id="6161812at2759"/>
<dbReference type="AlphaFoldDB" id="F0XH75"/>
<dbReference type="EMBL" id="GL629769">
    <property type="protein sequence ID" value="EFX03053.1"/>
    <property type="molecule type" value="Genomic_DNA"/>
</dbReference>
<dbReference type="InParanoid" id="F0XH75"/>
<dbReference type="eggNOG" id="ENOG502T2XS">
    <property type="taxonomic scope" value="Eukaryota"/>
</dbReference>
<evidence type="ECO:0000313" key="2">
    <source>
        <dbReference type="Proteomes" id="UP000007796"/>
    </source>
</evidence>
<reference evidence="1 2" key="1">
    <citation type="journal article" date="2011" name="Proc. Natl. Acad. Sci. U.S.A.">
        <title>Genome and transcriptome analyses of the mountain pine beetle-fungal symbiont Grosmannia clavigera, a lodgepole pine pathogen.</title>
        <authorList>
            <person name="DiGuistini S."/>
            <person name="Wang Y."/>
            <person name="Liao N.Y."/>
            <person name="Taylor G."/>
            <person name="Tanguay P."/>
            <person name="Feau N."/>
            <person name="Henrissat B."/>
            <person name="Chan S.K."/>
            <person name="Hesse-Orce U."/>
            <person name="Alamouti S.M."/>
            <person name="Tsui C.K.M."/>
            <person name="Docking R.T."/>
            <person name="Levasseur A."/>
            <person name="Haridas S."/>
            <person name="Robertson G."/>
            <person name="Birol I."/>
            <person name="Holt R.A."/>
            <person name="Marra M.A."/>
            <person name="Hamelin R.C."/>
            <person name="Hirst M."/>
            <person name="Jones S.J.M."/>
            <person name="Bohlmann J."/>
            <person name="Breuil C."/>
        </authorList>
    </citation>
    <scope>NUCLEOTIDE SEQUENCE [LARGE SCALE GENOMIC DNA]</scope>
    <source>
        <strain evidence="2">kw1407 / UAMH 11150</strain>
    </source>
</reference>
<evidence type="ECO:0008006" key="3">
    <source>
        <dbReference type="Google" id="ProtNLM"/>
    </source>
</evidence>
<proteinExistence type="predicted"/>
<dbReference type="Gene3D" id="1.25.40.10">
    <property type="entry name" value="Tetratricopeptide repeat domain"/>
    <property type="match status" value="1"/>
</dbReference>
<dbReference type="SUPFAM" id="SSF48452">
    <property type="entry name" value="TPR-like"/>
    <property type="match status" value="1"/>
</dbReference>
<sequence length="531" mass="58971">MPALQAISGHSQSTQMIPMTSAEGVSLFRKRLEGRRILNEQQIGAWAEKVDRFPLYLEGVVSFIEESHTSLDALFCASNGSSENPSSDLQDLAQVAPSNSPWYSQSLTEALAASISKLNDTSRQVLTTVALFDPDQIPEQLLVSLDGRVPALRTLIRSKNIMLSLSRRSFVYLQHEEEEEEQADQHQSHSQYAWMHRLVCDVALEQKPHIQSDFEDATSLVRQAFPLHGPARDHMVERWDTCETFQPHVLSLHKHYLKLRGMGPAVVDIVVVSVVIVIADGLCVAASSPNSRGIVFDGKPGLFLADLYTVQLYFHNETEAEEVGVARTAGLSLAGLAAQDLKIREDAVKAGLLDVNHPNLANGFMNLGVVLAGDNPWEAIKMHQIALEIRQGTDKYRADQHHGWALNYLNIGRCWWVVKELDRAAVCFQSCIALMLERETATQKRFPLTSWAKAALALGLIDKGELLVAKELLLDSLALHKETLGQKHMKTFKLAQVQGDLGQNSGQHEYLRSDARQLLAEIVGPRVGQRC</sequence>